<evidence type="ECO:0000256" key="1">
    <source>
        <dbReference type="SAM" id="MobiDB-lite"/>
    </source>
</evidence>
<dbReference type="InterPro" id="IPR050491">
    <property type="entry name" value="AmpC-like"/>
</dbReference>
<accession>A0A2N0ALJ3</accession>
<evidence type="ECO:0000259" key="2">
    <source>
        <dbReference type="Pfam" id="PF00144"/>
    </source>
</evidence>
<dbReference type="OrthoDB" id="9803467at2"/>
<dbReference type="InterPro" id="IPR012338">
    <property type="entry name" value="Beta-lactam/transpept-like"/>
</dbReference>
<evidence type="ECO:0000313" key="4">
    <source>
        <dbReference type="Proteomes" id="UP000232145"/>
    </source>
</evidence>
<dbReference type="Proteomes" id="UP000232145">
    <property type="component" value="Unassembled WGS sequence"/>
</dbReference>
<dbReference type="Pfam" id="PF00144">
    <property type="entry name" value="Beta-lactamase"/>
    <property type="match status" value="1"/>
</dbReference>
<gene>
    <name evidence="3" type="ORF">CH364_02275</name>
</gene>
<dbReference type="AlphaFoldDB" id="A0A2N0ALJ3"/>
<dbReference type="PANTHER" id="PTHR46825">
    <property type="entry name" value="D-ALANYL-D-ALANINE-CARBOXYPEPTIDASE/ENDOPEPTIDASE AMPH"/>
    <property type="match status" value="1"/>
</dbReference>
<reference evidence="3 4" key="1">
    <citation type="submission" date="2017-07" db="EMBL/GenBank/DDBJ databases">
        <title>Leptospira spp. isolated from tropical soils.</title>
        <authorList>
            <person name="Thibeaux R."/>
            <person name="Iraola G."/>
            <person name="Ferres I."/>
            <person name="Bierque E."/>
            <person name="Girault D."/>
            <person name="Soupe-Gilbert M.-E."/>
            <person name="Picardeau M."/>
            <person name="Goarant C."/>
        </authorList>
    </citation>
    <scope>NUCLEOTIDE SEQUENCE [LARGE SCALE GENOMIC DNA]</scope>
    <source>
        <strain evidence="3 4">FH2-B-A1</strain>
    </source>
</reference>
<feature type="region of interest" description="Disordered" evidence="1">
    <location>
        <begin position="1"/>
        <end position="21"/>
    </location>
</feature>
<dbReference type="Gene3D" id="3.40.710.10">
    <property type="entry name" value="DD-peptidase/beta-lactamase superfamily"/>
    <property type="match status" value="1"/>
</dbReference>
<dbReference type="PANTHER" id="PTHR46825:SF9">
    <property type="entry name" value="BETA-LACTAMASE-RELATED DOMAIN-CONTAINING PROTEIN"/>
    <property type="match status" value="1"/>
</dbReference>
<dbReference type="RefSeq" id="WP_100742001.1">
    <property type="nucleotide sequence ID" value="NZ_NPDW01000001.1"/>
</dbReference>
<proteinExistence type="predicted"/>
<organism evidence="3 4">
    <name type="scientific">Leptospira harrisiae</name>
    <dbReference type="NCBI Taxonomy" id="2023189"/>
    <lineage>
        <taxon>Bacteria</taxon>
        <taxon>Pseudomonadati</taxon>
        <taxon>Spirochaetota</taxon>
        <taxon>Spirochaetia</taxon>
        <taxon>Leptospirales</taxon>
        <taxon>Leptospiraceae</taxon>
        <taxon>Leptospira</taxon>
    </lineage>
</organism>
<dbReference type="SUPFAM" id="SSF56601">
    <property type="entry name" value="beta-lactamase/transpeptidase-like"/>
    <property type="match status" value="1"/>
</dbReference>
<dbReference type="InterPro" id="IPR001466">
    <property type="entry name" value="Beta-lactam-related"/>
</dbReference>
<feature type="compositionally biased region" description="Basic residues" evidence="1">
    <location>
        <begin position="7"/>
        <end position="19"/>
    </location>
</feature>
<keyword evidence="4" id="KW-1185">Reference proteome</keyword>
<dbReference type="EMBL" id="NPDX01000001">
    <property type="protein sequence ID" value="PJZ85117.1"/>
    <property type="molecule type" value="Genomic_DNA"/>
</dbReference>
<evidence type="ECO:0000313" key="3">
    <source>
        <dbReference type="EMBL" id="PJZ85117.1"/>
    </source>
</evidence>
<feature type="domain" description="Beta-lactamase-related" evidence="2">
    <location>
        <begin position="88"/>
        <end position="401"/>
    </location>
</feature>
<comment type="caution">
    <text evidence="3">The sequence shown here is derived from an EMBL/GenBank/DDBJ whole genome shotgun (WGS) entry which is preliminary data.</text>
</comment>
<sequence length="633" mass="71112">MNPGSPKKVKPSTKSLSKTKSKEKEESILPFHPLPLFFPIPVSLNRKSKSFFLILNIFIFFQCSSLQEKPNAVYHKNLSATEKVVSSKIEELQKSGIKSLSFMYMLGDGVVHSGTLGINNKDQIHRFKIGSITKLFTGIALLQLQERGKLRLDDPVSKYLPEINSMPTRELKYREITIRDILTHQSGLPSDLASGFFLSPDAKEPEILAAFRTLPQTLPLTERNEPGKTHSYSNYGFGLLGNIIERTSGVGIEEYFQKNIFMKAGMKHSTLLELNDGSELVSGYSGLLWKTKTQLPVIRDLTAGSLSTTGEDMGLFMKAFFQSKRGGGLLSEASFSEFHRIQNGPSSNFQMKLGLPVLIEEMVSGEKSIWISGHSGSLPPFFADLVYEPESETTSFIVGNTLSFATGSIRPTNKELLEIVYEYKTGLKLESPPLPERKNQNRLDGFYGLYVSPLSVHEVKPGNPPKIEMMGFDFDLVEKENRFGTNLRLFFGLIPIKDKTLESMRIEFEPWEGNSVFTLYSLNAAKGSWGFGVLVRPDYRLPEKSFFTTYKTKDPYSLISRVELKVDKRGFINAKIYYLLGGMENTNQFPCQLESESTLRILGFGRNLGERMDLKKVDGKPVLVYSGIQFLGE</sequence>
<name>A0A2N0ALJ3_9LEPT</name>
<protein>
    <submittedName>
        <fullName evidence="3">Penicillin-binding protein</fullName>
    </submittedName>
</protein>